<dbReference type="InterPro" id="IPR036179">
    <property type="entry name" value="Ig-like_dom_sf"/>
</dbReference>
<dbReference type="SMART" id="SM00408">
    <property type="entry name" value="IGc2"/>
    <property type="match status" value="3"/>
</dbReference>
<dbReference type="InterPro" id="IPR003599">
    <property type="entry name" value="Ig_sub"/>
</dbReference>
<dbReference type="SUPFAM" id="SSF48726">
    <property type="entry name" value="Immunoglobulin"/>
    <property type="match status" value="3"/>
</dbReference>
<gene>
    <name evidence="9" type="ORF">SKAU_G00420590</name>
</gene>
<feature type="region of interest" description="Disordered" evidence="5">
    <location>
        <begin position="351"/>
        <end position="400"/>
    </location>
</feature>
<feature type="chain" id="PRO_5040396695" description="Ig-like domain-containing protein" evidence="7">
    <location>
        <begin position="26"/>
        <end position="400"/>
    </location>
</feature>
<feature type="compositionally biased region" description="Polar residues" evidence="5">
    <location>
        <begin position="354"/>
        <end position="365"/>
    </location>
</feature>
<dbReference type="AlphaFoldDB" id="A0A9Q1I980"/>
<feature type="domain" description="Ig-like" evidence="8">
    <location>
        <begin position="34"/>
        <end position="102"/>
    </location>
</feature>
<evidence type="ECO:0000313" key="10">
    <source>
        <dbReference type="Proteomes" id="UP001152622"/>
    </source>
</evidence>
<evidence type="ECO:0000256" key="1">
    <source>
        <dbReference type="ARBA" id="ARBA00022729"/>
    </source>
</evidence>
<dbReference type="EMBL" id="JAINUF010000024">
    <property type="protein sequence ID" value="KAJ8333163.1"/>
    <property type="molecule type" value="Genomic_DNA"/>
</dbReference>
<dbReference type="Pfam" id="PF13927">
    <property type="entry name" value="Ig_3"/>
    <property type="match status" value="1"/>
</dbReference>
<dbReference type="GO" id="GO:0043005">
    <property type="term" value="C:neuron projection"/>
    <property type="evidence" value="ECO:0007669"/>
    <property type="project" value="TreeGrafter"/>
</dbReference>
<evidence type="ECO:0000256" key="5">
    <source>
        <dbReference type="SAM" id="MobiDB-lite"/>
    </source>
</evidence>
<evidence type="ECO:0000256" key="6">
    <source>
        <dbReference type="SAM" id="Phobius"/>
    </source>
</evidence>
<dbReference type="SMART" id="SM00409">
    <property type="entry name" value="IG"/>
    <property type="match status" value="3"/>
</dbReference>
<evidence type="ECO:0000313" key="9">
    <source>
        <dbReference type="EMBL" id="KAJ8333163.1"/>
    </source>
</evidence>
<accession>A0A9Q1I980</accession>
<dbReference type="InterPro" id="IPR013783">
    <property type="entry name" value="Ig-like_fold"/>
</dbReference>
<dbReference type="Pfam" id="PF07686">
    <property type="entry name" value="V-set"/>
    <property type="match status" value="1"/>
</dbReference>
<dbReference type="PANTHER" id="PTHR12231:SF253">
    <property type="entry name" value="DPR-INTERACTING PROTEIN ETA, ISOFORM B-RELATED"/>
    <property type="match status" value="1"/>
</dbReference>
<feature type="signal peptide" evidence="7">
    <location>
        <begin position="1"/>
        <end position="25"/>
    </location>
</feature>
<name>A0A9Q1I980_SYNKA</name>
<evidence type="ECO:0000256" key="3">
    <source>
        <dbReference type="ARBA" id="ARBA00023157"/>
    </source>
</evidence>
<evidence type="ECO:0000256" key="2">
    <source>
        <dbReference type="ARBA" id="ARBA00022737"/>
    </source>
</evidence>
<keyword evidence="3" id="KW-1015">Disulfide bond</keyword>
<reference evidence="9" key="1">
    <citation type="journal article" date="2023" name="Science">
        <title>Genome structures resolve the early diversification of teleost fishes.</title>
        <authorList>
            <person name="Parey E."/>
            <person name="Louis A."/>
            <person name="Montfort J."/>
            <person name="Bouchez O."/>
            <person name="Roques C."/>
            <person name="Iampietro C."/>
            <person name="Lluch J."/>
            <person name="Castinel A."/>
            <person name="Donnadieu C."/>
            <person name="Desvignes T."/>
            <person name="Floi Bucao C."/>
            <person name="Jouanno E."/>
            <person name="Wen M."/>
            <person name="Mejri S."/>
            <person name="Dirks R."/>
            <person name="Jansen H."/>
            <person name="Henkel C."/>
            <person name="Chen W.J."/>
            <person name="Zahm M."/>
            <person name="Cabau C."/>
            <person name="Klopp C."/>
            <person name="Thompson A.W."/>
            <person name="Robinson-Rechavi M."/>
            <person name="Braasch I."/>
            <person name="Lecointre G."/>
            <person name="Bobe J."/>
            <person name="Postlethwait J.H."/>
            <person name="Berthelot C."/>
            <person name="Roest Crollius H."/>
            <person name="Guiguen Y."/>
        </authorList>
    </citation>
    <scope>NUCLEOTIDE SEQUENCE</scope>
    <source>
        <strain evidence="9">WJC10195</strain>
    </source>
</reference>
<feature type="domain" description="Ig-like" evidence="8">
    <location>
        <begin position="224"/>
        <end position="302"/>
    </location>
</feature>
<proteinExistence type="predicted"/>
<sequence length="400" mass="45461">MKMSVFTILILTFLLPVKRDTFTLAADLHLVGVKGRTVVLHCSAIDPQRPLCWLYNYNMTILCWGMKDFHPSDQFRGKVKRLNKNSLELSNLSVSDTGIYSCHTFSNRWEKQENIRLIVKEVPVSKPSITQNPDSEQVNQGTSVTLTCHSENGSWPILYAWLRLDRGTGKYISLWAPNNTLSFDYARPEDSGEYRCVASNQGEGRTWSHSATFRLSVHNTISDISLMVEPQSFIFFEGQPLVLRCRVKTGSEPIIWSWFWERDGSEDQLVEGSERDLWLGSVEQSGEYSCRARQQYDGHNITLDSDAVPVLILPKPAPHPMVWVTLALSGCAVLIAVLSWRRRTHTHTLERGQTELQAIQTSSKPSRIHEASNHRQSTGQDDSYCPLSGNRNEELYDTLN</sequence>
<evidence type="ECO:0000259" key="8">
    <source>
        <dbReference type="PROSITE" id="PS50835"/>
    </source>
</evidence>
<dbReference type="InterPro" id="IPR003598">
    <property type="entry name" value="Ig_sub2"/>
</dbReference>
<dbReference type="InterPro" id="IPR007110">
    <property type="entry name" value="Ig-like_dom"/>
</dbReference>
<keyword evidence="2" id="KW-0677">Repeat</keyword>
<feature type="transmembrane region" description="Helical" evidence="6">
    <location>
        <begin position="321"/>
        <end position="340"/>
    </location>
</feature>
<dbReference type="InterPro" id="IPR013106">
    <property type="entry name" value="Ig_V-set"/>
</dbReference>
<dbReference type="PROSITE" id="PS50835">
    <property type="entry name" value="IG_LIKE"/>
    <property type="match status" value="3"/>
</dbReference>
<dbReference type="InterPro" id="IPR051170">
    <property type="entry name" value="Neural/epithelial_adhesion"/>
</dbReference>
<evidence type="ECO:0000256" key="4">
    <source>
        <dbReference type="ARBA" id="ARBA00023319"/>
    </source>
</evidence>
<keyword evidence="10" id="KW-1185">Reference proteome</keyword>
<keyword evidence="4" id="KW-0393">Immunoglobulin domain</keyword>
<protein>
    <recommendedName>
        <fullName evidence="8">Ig-like domain-containing protein</fullName>
    </recommendedName>
</protein>
<organism evidence="9 10">
    <name type="scientific">Synaphobranchus kaupii</name>
    <name type="common">Kaup's arrowtooth eel</name>
    <dbReference type="NCBI Taxonomy" id="118154"/>
    <lineage>
        <taxon>Eukaryota</taxon>
        <taxon>Metazoa</taxon>
        <taxon>Chordata</taxon>
        <taxon>Craniata</taxon>
        <taxon>Vertebrata</taxon>
        <taxon>Euteleostomi</taxon>
        <taxon>Actinopterygii</taxon>
        <taxon>Neopterygii</taxon>
        <taxon>Teleostei</taxon>
        <taxon>Anguilliformes</taxon>
        <taxon>Synaphobranchidae</taxon>
        <taxon>Synaphobranchus</taxon>
    </lineage>
</organism>
<keyword evidence="6" id="KW-0472">Membrane</keyword>
<feature type="domain" description="Ig-like" evidence="8">
    <location>
        <begin position="127"/>
        <end position="212"/>
    </location>
</feature>
<keyword evidence="6" id="KW-0812">Transmembrane</keyword>
<keyword evidence="1 7" id="KW-0732">Signal</keyword>
<keyword evidence="6" id="KW-1133">Transmembrane helix</keyword>
<evidence type="ECO:0000256" key="7">
    <source>
        <dbReference type="SAM" id="SignalP"/>
    </source>
</evidence>
<dbReference type="Proteomes" id="UP001152622">
    <property type="component" value="Chromosome 24"/>
</dbReference>
<dbReference type="PANTHER" id="PTHR12231">
    <property type="entry name" value="CTX-RELATED TYPE I TRANSMEMBRANE PROTEIN"/>
    <property type="match status" value="1"/>
</dbReference>
<dbReference type="OrthoDB" id="8818258at2759"/>
<dbReference type="Gene3D" id="2.60.40.10">
    <property type="entry name" value="Immunoglobulins"/>
    <property type="match status" value="3"/>
</dbReference>
<comment type="caution">
    <text evidence="9">The sequence shown here is derived from an EMBL/GenBank/DDBJ whole genome shotgun (WGS) entry which is preliminary data.</text>
</comment>